<protein>
    <submittedName>
        <fullName evidence="4">GNAT family N-acetyltransferase</fullName>
    </submittedName>
</protein>
<sequence>MTQTTLRDAVPRDAARCFEIESTAYEGDEAATLAKIVKRIEVYPQGFLVLEIDGEIVGFINSGCADQVAMSDSAFKELVGHDPAAPKVVIMSVAVAPTRQGRGFSKLLMAEFLRRMRAAGKREVHLMCKQRHIELYRRMGYDYVKPSASNHGGVSWHEMIQRL</sequence>
<organism evidence="4 5">
    <name type="scientific">Variovorax ginsengisoli</name>
    <dbReference type="NCBI Taxonomy" id="363844"/>
    <lineage>
        <taxon>Bacteria</taxon>
        <taxon>Pseudomonadati</taxon>
        <taxon>Pseudomonadota</taxon>
        <taxon>Betaproteobacteria</taxon>
        <taxon>Burkholderiales</taxon>
        <taxon>Comamonadaceae</taxon>
        <taxon>Variovorax</taxon>
    </lineage>
</organism>
<name>A0ABT8SCS2_9BURK</name>
<evidence type="ECO:0000313" key="5">
    <source>
        <dbReference type="Proteomes" id="UP001169027"/>
    </source>
</evidence>
<evidence type="ECO:0000313" key="4">
    <source>
        <dbReference type="EMBL" id="MDO1536238.1"/>
    </source>
</evidence>
<dbReference type="PROSITE" id="PS51186">
    <property type="entry name" value="GNAT"/>
    <property type="match status" value="1"/>
</dbReference>
<evidence type="ECO:0000259" key="3">
    <source>
        <dbReference type="PROSITE" id="PS51186"/>
    </source>
</evidence>
<evidence type="ECO:0000256" key="2">
    <source>
        <dbReference type="ARBA" id="ARBA00023315"/>
    </source>
</evidence>
<comment type="caution">
    <text evidence="4">The sequence shown here is derived from an EMBL/GenBank/DDBJ whole genome shotgun (WGS) entry which is preliminary data.</text>
</comment>
<dbReference type="Gene3D" id="3.40.630.30">
    <property type="match status" value="1"/>
</dbReference>
<dbReference type="InterPro" id="IPR016181">
    <property type="entry name" value="Acyl_CoA_acyltransferase"/>
</dbReference>
<dbReference type="Pfam" id="PF00583">
    <property type="entry name" value="Acetyltransf_1"/>
    <property type="match status" value="1"/>
</dbReference>
<dbReference type="InterPro" id="IPR051635">
    <property type="entry name" value="SNAT-like"/>
</dbReference>
<dbReference type="SUPFAM" id="SSF55729">
    <property type="entry name" value="Acyl-CoA N-acyltransferases (Nat)"/>
    <property type="match status" value="1"/>
</dbReference>
<accession>A0ABT8SCS2</accession>
<keyword evidence="2" id="KW-0012">Acyltransferase</keyword>
<evidence type="ECO:0000256" key="1">
    <source>
        <dbReference type="ARBA" id="ARBA00022679"/>
    </source>
</evidence>
<dbReference type="CDD" id="cd04301">
    <property type="entry name" value="NAT_SF"/>
    <property type="match status" value="1"/>
</dbReference>
<proteinExistence type="predicted"/>
<dbReference type="Proteomes" id="UP001169027">
    <property type="component" value="Unassembled WGS sequence"/>
</dbReference>
<reference evidence="4" key="1">
    <citation type="submission" date="2023-06" db="EMBL/GenBank/DDBJ databases">
        <authorList>
            <person name="Jiang Y."/>
            <person name="Liu Q."/>
        </authorList>
    </citation>
    <scope>NUCLEOTIDE SEQUENCE</scope>
    <source>
        <strain evidence="4">CGMCC 1.12090</strain>
    </source>
</reference>
<gene>
    <name evidence="4" type="ORF">Q2T77_28515</name>
</gene>
<feature type="domain" description="N-acetyltransferase" evidence="3">
    <location>
        <begin position="4"/>
        <end position="163"/>
    </location>
</feature>
<dbReference type="InterPro" id="IPR000182">
    <property type="entry name" value="GNAT_dom"/>
</dbReference>
<dbReference type="RefSeq" id="WP_301814226.1">
    <property type="nucleotide sequence ID" value="NZ_JAUJZH010000026.1"/>
</dbReference>
<dbReference type="EMBL" id="JAUKVY010000026">
    <property type="protein sequence ID" value="MDO1536238.1"/>
    <property type="molecule type" value="Genomic_DNA"/>
</dbReference>
<keyword evidence="1" id="KW-0808">Transferase</keyword>
<dbReference type="PANTHER" id="PTHR10908:SF0">
    <property type="entry name" value="SEROTONIN N-ACETYLTRANSFERASE"/>
    <property type="match status" value="1"/>
</dbReference>
<dbReference type="PANTHER" id="PTHR10908">
    <property type="entry name" value="SEROTONIN N-ACETYLTRANSFERASE"/>
    <property type="match status" value="1"/>
</dbReference>
<keyword evidence="5" id="KW-1185">Reference proteome</keyword>